<keyword evidence="1" id="KW-0808">Transferase</keyword>
<dbReference type="InterPro" id="IPR052736">
    <property type="entry name" value="Stf3_sulfotransferase"/>
</dbReference>
<dbReference type="InterPro" id="IPR027417">
    <property type="entry name" value="P-loop_NTPase"/>
</dbReference>
<reference evidence="1 2" key="1">
    <citation type="submission" date="2019-02" db="EMBL/GenBank/DDBJ databases">
        <title>Deep-cultivation of Planctomycetes and their phenomic and genomic characterization uncovers novel biology.</title>
        <authorList>
            <person name="Wiegand S."/>
            <person name="Jogler M."/>
            <person name="Boedeker C."/>
            <person name="Pinto D."/>
            <person name="Vollmers J."/>
            <person name="Rivas-Marin E."/>
            <person name="Kohn T."/>
            <person name="Peeters S.H."/>
            <person name="Heuer A."/>
            <person name="Rast P."/>
            <person name="Oberbeckmann S."/>
            <person name="Bunk B."/>
            <person name="Jeske O."/>
            <person name="Meyerdierks A."/>
            <person name="Storesund J.E."/>
            <person name="Kallscheuer N."/>
            <person name="Luecker S."/>
            <person name="Lage O.M."/>
            <person name="Pohl T."/>
            <person name="Merkel B.J."/>
            <person name="Hornburger P."/>
            <person name="Mueller R.-W."/>
            <person name="Bruemmer F."/>
            <person name="Labrenz M."/>
            <person name="Spormann A.M."/>
            <person name="Op den Camp H."/>
            <person name="Overmann J."/>
            <person name="Amann R."/>
            <person name="Jetten M.S.M."/>
            <person name="Mascher T."/>
            <person name="Medema M.H."/>
            <person name="Devos D.P."/>
            <person name="Kaster A.-K."/>
            <person name="Ovreas L."/>
            <person name="Rohde M."/>
            <person name="Galperin M.Y."/>
            <person name="Jogler C."/>
        </authorList>
    </citation>
    <scope>NUCLEOTIDE SEQUENCE [LARGE SCALE GENOMIC DNA]</scope>
    <source>
        <strain evidence="1 2">EC9</strain>
    </source>
</reference>
<dbReference type="OrthoDB" id="9777890at2"/>
<proteinExistence type="predicted"/>
<gene>
    <name evidence="1" type="ORF">EC9_07090</name>
</gene>
<dbReference type="SUPFAM" id="SSF52540">
    <property type="entry name" value="P-loop containing nucleoside triphosphate hydrolases"/>
    <property type="match status" value="1"/>
</dbReference>
<dbReference type="EMBL" id="CP036261">
    <property type="protein sequence ID" value="QDS86543.1"/>
    <property type="molecule type" value="Genomic_DNA"/>
</dbReference>
<evidence type="ECO:0000313" key="2">
    <source>
        <dbReference type="Proteomes" id="UP000319557"/>
    </source>
</evidence>
<name>A0A517LV91_9BACT</name>
<sequence>MRTAPYWKLLRDGHFKIQPSRLAMAAIISGIAPINDLMAAGHRLVHGRRIDNTELAGPPVFIVGHWRSGTTLLHELMVLDDQWTFPTSFQCFAPHHFLFTEWQFNMFGSWLLPSKRPMDNMSAGWRLPQEDEFALLVLGLPSPYRRMAFPGQAPPDMNYLDWTNISPEEHRTWVNGLRGFLKALTYKTPKPLVLKSPTHTGRIAVLAEAFPDAKFIHITRDPRNIFPSTCRLWKSLDVSQCFQRPNYDHLEEYVLECHERMYRAFHAGRSAVAEDQIIDIRYEDLVADPVAQLGHVYEKLNLGDFDGKLKPQLQDWVESQHRSYRTNKHSLPAEQEAVLKERWSEYFERYGYL</sequence>
<dbReference type="PANTHER" id="PTHR36451:SF1">
    <property type="entry name" value="OMEGA-HYDROXY-BETA-DIHYDROMENAQUINONE-9 SULFOTRANSFERASE STF3"/>
    <property type="match status" value="1"/>
</dbReference>
<dbReference type="Gene3D" id="3.40.50.300">
    <property type="entry name" value="P-loop containing nucleotide triphosphate hydrolases"/>
    <property type="match status" value="1"/>
</dbReference>
<organism evidence="1 2">
    <name type="scientific">Rosistilla ulvae</name>
    <dbReference type="NCBI Taxonomy" id="1930277"/>
    <lineage>
        <taxon>Bacteria</taxon>
        <taxon>Pseudomonadati</taxon>
        <taxon>Planctomycetota</taxon>
        <taxon>Planctomycetia</taxon>
        <taxon>Pirellulales</taxon>
        <taxon>Pirellulaceae</taxon>
        <taxon>Rosistilla</taxon>
    </lineage>
</organism>
<dbReference type="RefSeq" id="WP_145342348.1">
    <property type="nucleotide sequence ID" value="NZ_CP036261.1"/>
</dbReference>
<accession>A0A517LV91</accession>
<dbReference type="AlphaFoldDB" id="A0A517LV91"/>
<dbReference type="GO" id="GO:0016740">
    <property type="term" value="F:transferase activity"/>
    <property type="evidence" value="ECO:0007669"/>
    <property type="project" value="UniProtKB-KW"/>
</dbReference>
<dbReference type="Proteomes" id="UP000319557">
    <property type="component" value="Chromosome"/>
</dbReference>
<protein>
    <submittedName>
        <fullName evidence="1">Sulfotransferase domain protein</fullName>
    </submittedName>
</protein>
<dbReference type="Pfam" id="PF13469">
    <property type="entry name" value="Sulfotransfer_3"/>
    <property type="match status" value="1"/>
</dbReference>
<keyword evidence="2" id="KW-1185">Reference proteome</keyword>
<dbReference type="PANTHER" id="PTHR36451">
    <property type="entry name" value="PAPS-DEPENDENT SULFOTRANSFERASE STF3"/>
    <property type="match status" value="1"/>
</dbReference>
<dbReference type="KEGG" id="ruv:EC9_07090"/>
<evidence type="ECO:0000313" key="1">
    <source>
        <dbReference type="EMBL" id="QDS86543.1"/>
    </source>
</evidence>